<dbReference type="SUPFAM" id="SSF50331">
    <property type="entry name" value="MOP-like"/>
    <property type="match status" value="1"/>
</dbReference>
<dbReference type="InterPro" id="IPR009061">
    <property type="entry name" value="DNA-bd_dom_put_sf"/>
</dbReference>
<dbReference type="EMBL" id="UINC01001151">
    <property type="protein sequence ID" value="SUZ72605.1"/>
    <property type="molecule type" value="Genomic_DNA"/>
</dbReference>
<dbReference type="NCBIfam" id="TIGR01764">
    <property type="entry name" value="excise"/>
    <property type="match status" value="1"/>
</dbReference>
<evidence type="ECO:0000259" key="2">
    <source>
        <dbReference type="PROSITE" id="PS51866"/>
    </source>
</evidence>
<dbReference type="InterPro" id="IPR010093">
    <property type="entry name" value="SinI_DNA-bd"/>
</dbReference>
<dbReference type="GO" id="GO:0003677">
    <property type="term" value="F:DNA binding"/>
    <property type="evidence" value="ECO:0007669"/>
    <property type="project" value="InterPro"/>
</dbReference>
<sequence length="142" mass="15812">MSLLTVREASRRLGVSYSTLKQWIYKGSVRTTKTDGGHHRLTELEIERLLERHGDKPTKAQQVNRARGEASIAISGRNQLQGIVEEIRSDGLLSQICLRVGDQMLTAVITRDAVEALKLKRGDTAVAIMKSTEVMIARETNL</sequence>
<dbReference type="Pfam" id="PF03459">
    <property type="entry name" value="TOBE"/>
    <property type="match status" value="1"/>
</dbReference>
<dbReference type="Pfam" id="PF12728">
    <property type="entry name" value="HTH_17"/>
    <property type="match status" value="1"/>
</dbReference>
<dbReference type="PROSITE" id="PS51866">
    <property type="entry name" value="MOP"/>
    <property type="match status" value="1"/>
</dbReference>
<organism evidence="3">
    <name type="scientific">marine metagenome</name>
    <dbReference type="NCBI Taxonomy" id="408172"/>
    <lineage>
        <taxon>unclassified sequences</taxon>
        <taxon>metagenomes</taxon>
        <taxon>ecological metagenomes</taxon>
    </lineage>
</organism>
<name>A0A381PZY7_9ZZZZ</name>
<dbReference type="InterPro" id="IPR005116">
    <property type="entry name" value="Transp-assoc_OB_typ1"/>
</dbReference>
<evidence type="ECO:0000256" key="1">
    <source>
        <dbReference type="ARBA" id="ARBA00022505"/>
    </source>
</evidence>
<proteinExistence type="predicted"/>
<dbReference type="AlphaFoldDB" id="A0A381PZY7"/>
<dbReference type="GO" id="GO:0015689">
    <property type="term" value="P:molybdate ion transport"/>
    <property type="evidence" value="ECO:0007669"/>
    <property type="project" value="InterPro"/>
</dbReference>
<feature type="domain" description="Mop" evidence="2">
    <location>
        <begin position="73"/>
        <end position="138"/>
    </location>
</feature>
<dbReference type="InterPro" id="IPR004606">
    <property type="entry name" value="Mop_domain"/>
</dbReference>
<dbReference type="InterPro" id="IPR041657">
    <property type="entry name" value="HTH_17"/>
</dbReference>
<dbReference type="Gene3D" id="1.10.1660.10">
    <property type="match status" value="1"/>
</dbReference>
<accession>A0A381PZY7</accession>
<dbReference type="NCBIfam" id="TIGR00638">
    <property type="entry name" value="Mop"/>
    <property type="match status" value="1"/>
</dbReference>
<reference evidence="3" key="1">
    <citation type="submission" date="2018-05" db="EMBL/GenBank/DDBJ databases">
        <authorList>
            <person name="Lanie J.A."/>
            <person name="Ng W.-L."/>
            <person name="Kazmierczak K.M."/>
            <person name="Andrzejewski T.M."/>
            <person name="Davidsen T.M."/>
            <person name="Wayne K.J."/>
            <person name="Tettelin H."/>
            <person name="Glass J.I."/>
            <person name="Rusch D."/>
            <person name="Podicherti R."/>
            <person name="Tsui H.-C.T."/>
            <person name="Winkler M.E."/>
        </authorList>
    </citation>
    <scope>NUCLEOTIDE SEQUENCE</scope>
</reference>
<protein>
    <recommendedName>
        <fullName evidence="2">Mop domain-containing protein</fullName>
    </recommendedName>
</protein>
<gene>
    <name evidence="3" type="ORF">METZ01_LOCUS25459</name>
</gene>
<dbReference type="Gene3D" id="2.40.50.100">
    <property type="match status" value="1"/>
</dbReference>
<keyword evidence="1" id="KW-0500">Molybdenum</keyword>
<dbReference type="SUPFAM" id="SSF46955">
    <property type="entry name" value="Putative DNA-binding domain"/>
    <property type="match status" value="1"/>
</dbReference>
<evidence type="ECO:0000313" key="3">
    <source>
        <dbReference type="EMBL" id="SUZ72605.1"/>
    </source>
</evidence>
<dbReference type="CDD" id="cd04762">
    <property type="entry name" value="HTH_MerR-trunc"/>
    <property type="match status" value="1"/>
</dbReference>
<dbReference type="InterPro" id="IPR008995">
    <property type="entry name" value="Mo/tungstate-bd_C_term_dom"/>
</dbReference>